<evidence type="ECO:0000256" key="1">
    <source>
        <dbReference type="ARBA" id="ARBA00022603"/>
    </source>
</evidence>
<dbReference type="InterPro" id="IPR036390">
    <property type="entry name" value="WH_DNA-bd_sf"/>
</dbReference>
<sequence>MPDSQVNRLDKIRSAAEELNAAVADLRSDDPSKAQLEGIVEIAQRIVSAARDPADQGLEVFRQISLITANRLFWEWGVFDEIPREGSISYRDLAARVAADVNVLSRIGGVLVSSGVLDLVDSDRLAHTPHSLIFTKGEQAGFVYQMAWDNGFTSYAQLPRYFEKYGRNEPQTENHVPVTFAAGAPELTYWELLQQDPPRMERFIKAMAPLEASMPITGIYDFATAIAAGQANGTSSDRILFVDVGGGKGHAIKAIHGETPSLPLTQFVLQDRPEVIKTVEELDDPGLRDVKKMAINFHQSQPIQGALIYFIRRCLHNYSDKAATNILRRLVEAMADDSKVLLQEEIMSSPPNRTAAMLDLMMLNFGGKQRTLDCWTSVVSAAGLRISGVFRAKEAWSSLGVIECVKAGN</sequence>
<dbReference type="Pfam" id="PF00891">
    <property type="entry name" value="Methyltransf_2"/>
    <property type="match status" value="1"/>
</dbReference>
<keyword evidence="6" id="KW-1185">Reference proteome</keyword>
<keyword evidence="3" id="KW-0949">S-adenosyl-L-methionine</keyword>
<keyword evidence="1" id="KW-0489">Methyltransferase</keyword>
<keyword evidence="2" id="KW-0808">Transferase</keyword>
<comment type="caution">
    <text evidence="5">The sequence shown here is derived from an EMBL/GenBank/DDBJ whole genome shotgun (WGS) entry which is preliminary data.</text>
</comment>
<dbReference type="Gene3D" id="3.40.50.150">
    <property type="entry name" value="Vaccinia Virus protein VP39"/>
    <property type="match status" value="1"/>
</dbReference>
<dbReference type="Gene3D" id="1.10.10.10">
    <property type="entry name" value="Winged helix-like DNA-binding domain superfamily/Winged helix DNA-binding domain"/>
    <property type="match status" value="1"/>
</dbReference>
<evidence type="ECO:0000259" key="4">
    <source>
        <dbReference type="Pfam" id="PF00891"/>
    </source>
</evidence>
<dbReference type="PANTHER" id="PTHR43712:SF16">
    <property type="entry name" value="O-METHYLTRANSFERASE ELCB"/>
    <property type="match status" value="1"/>
</dbReference>
<organism evidence="5 6">
    <name type="scientific">Phialemonium thermophilum</name>
    <dbReference type="NCBI Taxonomy" id="223376"/>
    <lineage>
        <taxon>Eukaryota</taxon>
        <taxon>Fungi</taxon>
        <taxon>Dikarya</taxon>
        <taxon>Ascomycota</taxon>
        <taxon>Pezizomycotina</taxon>
        <taxon>Sordariomycetes</taxon>
        <taxon>Sordariomycetidae</taxon>
        <taxon>Cephalothecales</taxon>
        <taxon>Cephalothecaceae</taxon>
        <taxon>Phialemonium</taxon>
    </lineage>
</organism>
<accession>A0ABR3XY10</accession>
<evidence type="ECO:0000256" key="2">
    <source>
        <dbReference type="ARBA" id="ARBA00022679"/>
    </source>
</evidence>
<dbReference type="InterPro" id="IPR036388">
    <property type="entry name" value="WH-like_DNA-bd_sf"/>
</dbReference>
<dbReference type="InterPro" id="IPR016461">
    <property type="entry name" value="COMT-like"/>
</dbReference>
<dbReference type="PANTHER" id="PTHR43712">
    <property type="entry name" value="PUTATIVE (AFU_ORTHOLOGUE AFUA_4G14580)-RELATED"/>
    <property type="match status" value="1"/>
</dbReference>
<dbReference type="InterPro" id="IPR001077">
    <property type="entry name" value="COMT_C"/>
</dbReference>
<name>A0ABR3XY10_9PEZI</name>
<dbReference type="SUPFAM" id="SSF46785">
    <property type="entry name" value="Winged helix' DNA-binding domain"/>
    <property type="match status" value="1"/>
</dbReference>
<proteinExistence type="predicted"/>
<dbReference type="EMBL" id="JAZHXJ010000031">
    <property type="protein sequence ID" value="KAL1880550.1"/>
    <property type="molecule type" value="Genomic_DNA"/>
</dbReference>
<dbReference type="InterPro" id="IPR029063">
    <property type="entry name" value="SAM-dependent_MTases_sf"/>
</dbReference>
<dbReference type="PROSITE" id="PS51683">
    <property type="entry name" value="SAM_OMT_II"/>
    <property type="match status" value="1"/>
</dbReference>
<evidence type="ECO:0000313" key="5">
    <source>
        <dbReference type="EMBL" id="KAL1880550.1"/>
    </source>
</evidence>
<gene>
    <name evidence="5" type="ORF">VTK73DRAFT_5563</name>
</gene>
<dbReference type="SUPFAM" id="SSF53335">
    <property type="entry name" value="S-adenosyl-L-methionine-dependent methyltransferases"/>
    <property type="match status" value="1"/>
</dbReference>
<dbReference type="Proteomes" id="UP001586593">
    <property type="component" value="Unassembled WGS sequence"/>
</dbReference>
<evidence type="ECO:0000313" key="6">
    <source>
        <dbReference type="Proteomes" id="UP001586593"/>
    </source>
</evidence>
<feature type="domain" description="O-methyltransferase C-terminal" evidence="4">
    <location>
        <begin position="240"/>
        <end position="384"/>
    </location>
</feature>
<evidence type="ECO:0000256" key="3">
    <source>
        <dbReference type="ARBA" id="ARBA00022691"/>
    </source>
</evidence>
<reference evidence="5 6" key="1">
    <citation type="journal article" date="2024" name="Commun. Biol.">
        <title>Comparative genomic analysis of thermophilic fungi reveals convergent evolutionary adaptations and gene losses.</title>
        <authorList>
            <person name="Steindorff A.S."/>
            <person name="Aguilar-Pontes M.V."/>
            <person name="Robinson A.J."/>
            <person name="Andreopoulos B."/>
            <person name="LaButti K."/>
            <person name="Kuo A."/>
            <person name="Mondo S."/>
            <person name="Riley R."/>
            <person name="Otillar R."/>
            <person name="Haridas S."/>
            <person name="Lipzen A."/>
            <person name="Grimwood J."/>
            <person name="Schmutz J."/>
            <person name="Clum A."/>
            <person name="Reid I.D."/>
            <person name="Moisan M.C."/>
            <person name="Butler G."/>
            <person name="Nguyen T.T.M."/>
            <person name="Dewar K."/>
            <person name="Conant G."/>
            <person name="Drula E."/>
            <person name="Henrissat B."/>
            <person name="Hansel C."/>
            <person name="Singer S."/>
            <person name="Hutchinson M.I."/>
            <person name="de Vries R.P."/>
            <person name="Natvig D.O."/>
            <person name="Powell A.J."/>
            <person name="Tsang A."/>
            <person name="Grigoriev I.V."/>
        </authorList>
    </citation>
    <scope>NUCLEOTIDE SEQUENCE [LARGE SCALE GENOMIC DNA]</scope>
    <source>
        <strain evidence="5 6">ATCC 24622</strain>
    </source>
</reference>
<protein>
    <recommendedName>
        <fullName evidence="4">O-methyltransferase C-terminal domain-containing protein</fullName>
    </recommendedName>
</protein>